<comment type="subcellular location">
    <subcellularLocation>
        <location evidence="1">Secreted</location>
    </subcellularLocation>
</comment>
<dbReference type="EC" id="3.4.21.84" evidence="11"/>
<dbReference type="SUPFAM" id="SSF50494">
    <property type="entry name" value="Trypsin-like serine proteases"/>
    <property type="match status" value="1"/>
</dbReference>
<evidence type="ECO:0000256" key="13">
    <source>
        <dbReference type="SAM" id="SignalP"/>
    </source>
</evidence>
<dbReference type="InterPro" id="IPR000884">
    <property type="entry name" value="TSP1_rpt"/>
</dbReference>
<evidence type="ECO:0000256" key="4">
    <source>
        <dbReference type="ARBA" id="ARBA00022670"/>
    </source>
</evidence>
<dbReference type="PROSITE" id="PS00135">
    <property type="entry name" value="TRYPSIN_SER"/>
    <property type="match status" value="1"/>
</dbReference>
<protein>
    <recommendedName>
        <fullName evidence="11">limulus clotting factor C</fullName>
        <ecNumber evidence="11">3.4.21.84</ecNumber>
    </recommendedName>
</protein>
<dbReference type="FunFam" id="2.40.10.10:FF:000120">
    <property type="entry name" value="Putative serine protease"/>
    <property type="match status" value="1"/>
</dbReference>
<dbReference type="Gene3D" id="2.40.10.10">
    <property type="entry name" value="Trypsin-like serine proteases"/>
    <property type="match status" value="1"/>
</dbReference>
<comment type="catalytic activity">
    <reaction evidence="10">
        <text>Selective cleavage of 103-Arg-|-Ser-104 and 124-Ile-|-Ile-125 bonds in Limulus clotting factor B to form activated factor B. Cleavage of -Pro-Arg-|-Xaa- bonds in synthetic substrates.</text>
        <dbReference type="EC" id="3.4.21.84"/>
    </reaction>
</comment>
<dbReference type="RefSeq" id="XP_024081019.1">
    <property type="nucleotide sequence ID" value="XM_024225251.1"/>
</dbReference>
<proteinExistence type="predicted"/>
<evidence type="ECO:0000256" key="5">
    <source>
        <dbReference type="ARBA" id="ARBA00022729"/>
    </source>
</evidence>
<evidence type="ECO:0000256" key="1">
    <source>
        <dbReference type="ARBA" id="ARBA00004613"/>
    </source>
</evidence>
<keyword evidence="3" id="KW-0768">Sushi</keyword>
<keyword evidence="9" id="KW-1015">Disulfide bond</keyword>
<evidence type="ECO:0000256" key="10">
    <source>
        <dbReference type="ARBA" id="ARBA00052079"/>
    </source>
</evidence>
<keyword evidence="7" id="KW-0353">Hemolymph clotting</keyword>
<keyword evidence="8 12" id="KW-0720">Serine protease</keyword>
<evidence type="ECO:0000256" key="6">
    <source>
        <dbReference type="ARBA" id="ARBA00022801"/>
    </source>
</evidence>
<evidence type="ECO:0000313" key="16">
    <source>
        <dbReference type="Proteomes" id="UP000494040"/>
    </source>
</evidence>
<dbReference type="GO" id="GO:0004252">
    <property type="term" value="F:serine-type endopeptidase activity"/>
    <property type="evidence" value="ECO:0007669"/>
    <property type="project" value="InterPro"/>
</dbReference>
<keyword evidence="16" id="KW-1185">Reference proteome</keyword>
<dbReference type="OrthoDB" id="10004439at2759"/>
<keyword evidence="6 12" id="KW-0378">Hydrolase</keyword>
<evidence type="ECO:0000256" key="12">
    <source>
        <dbReference type="RuleBase" id="RU363034"/>
    </source>
</evidence>
<keyword evidence="2" id="KW-0964">Secreted</keyword>
<dbReference type="AlphaFoldDB" id="A0A8I6SGR9"/>
<sequence length="520" mass="58742">MLTAKLKILNLLLIPTLFVGTMQENEMGNRFIVRYGMNQTTGFDPICRFGSCKDARVQLNKNLSFLYSEWSQWSACHKENGKPAMSRERKCQMKDICKNTTFKEEKSCSRRKKDVEEWKQVYVSHNLENQFYVVLNNSSKYFKKLGVNLLPKRSVSRKRVYSKWSRWTICSKSCQTQRYRWCKKMEVCGNEVIRQTAYCYMEGTECEGWIQSAIPFQDWNSDSNLLENGGSVNSPTGPPINNELPAGGRGIQVALEANNDQMSTCGIPVTNVTTPHSSYLTNMLKIMGGKPSQNGKWPWIVAVLDRHKHAVCGGTLVSPKWVLTAAHCVKKRLYVTIGEYDLGKHEGKELRLRVRKSRIHPGYDKESLDNDVALLMLPSYKTMQSNTKIACLPKAKQRLPTKKLCTILGWGKRTSKDEDEGSDILHEAQVPIASSLTCKVMYEKNKVLITHNMFCAGYHKGSTDACSGDSGGPLLCKDSAGRWTIFGITSFGDGCGKKGKYGVYSKVANYVKWIESIINE</sequence>
<evidence type="ECO:0000259" key="14">
    <source>
        <dbReference type="PROSITE" id="PS50240"/>
    </source>
</evidence>
<keyword evidence="4 12" id="KW-0645">Protease</keyword>
<evidence type="ECO:0000256" key="8">
    <source>
        <dbReference type="ARBA" id="ARBA00022825"/>
    </source>
</evidence>
<dbReference type="EnsemblMetazoa" id="XM_024225251.1">
    <property type="protein sequence ID" value="XP_024081019.1"/>
    <property type="gene ID" value="LOC106672083"/>
</dbReference>
<dbReference type="GO" id="GO:0005615">
    <property type="term" value="C:extracellular space"/>
    <property type="evidence" value="ECO:0007669"/>
    <property type="project" value="TreeGrafter"/>
</dbReference>
<feature type="domain" description="Peptidase S1" evidence="14">
    <location>
        <begin position="286"/>
        <end position="519"/>
    </location>
</feature>
<dbReference type="Pfam" id="PF00089">
    <property type="entry name" value="Trypsin"/>
    <property type="match status" value="1"/>
</dbReference>
<evidence type="ECO:0000256" key="11">
    <source>
        <dbReference type="ARBA" id="ARBA00066707"/>
    </source>
</evidence>
<accession>A0A8I6SGR9</accession>
<evidence type="ECO:0000256" key="9">
    <source>
        <dbReference type="ARBA" id="ARBA00023157"/>
    </source>
</evidence>
<reference evidence="15" key="1">
    <citation type="submission" date="2022-01" db="UniProtKB">
        <authorList>
            <consortium name="EnsemblMetazoa"/>
        </authorList>
    </citation>
    <scope>IDENTIFICATION</scope>
</reference>
<dbReference type="InterPro" id="IPR001254">
    <property type="entry name" value="Trypsin_dom"/>
</dbReference>
<dbReference type="InterPro" id="IPR043504">
    <property type="entry name" value="Peptidase_S1_PA_chymotrypsin"/>
</dbReference>
<dbReference type="SMART" id="SM00020">
    <property type="entry name" value="Tryp_SPc"/>
    <property type="match status" value="1"/>
</dbReference>
<dbReference type="PROSITE" id="PS50240">
    <property type="entry name" value="TRYPSIN_DOM"/>
    <property type="match status" value="1"/>
</dbReference>
<evidence type="ECO:0000313" key="15">
    <source>
        <dbReference type="EnsemblMetazoa" id="XP_024081019.1"/>
    </source>
</evidence>
<feature type="chain" id="PRO_5035301032" description="limulus clotting factor C" evidence="13">
    <location>
        <begin position="24"/>
        <end position="520"/>
    </location>
</feature>
<dbReference type="CDD" id="cd00190">
    <property type="entry name" value="Tryp_SPc"/>
    <property type="match status" value="1"/>
</dbReference>
<dbReference type="OMA" id="KPGICGR"/>
<dbReference type="Proteomes" id="UP000494040">
    <property type="component" value="Unassembled WGS sequence"/>
</dbReference>
<keyword evidence="5 13" id="KW-0732">Signal</keyword>
<dbReference type="InterPro" id="IPR009003">
    <property type="entry name" value="Peptidase_S1_PA"/>
</dbReference>
<dbReference type="InterPro" id="IPR018114">
    <property type="entry name" value="TRYPSIN_HIS"/>
</dbReference>
<dbReference type="InterPro" id="IPR050127">
    <property type="entry name" value="Serine_Proteases_S1"/>
</dbReference>
<dbReference type="InterPro" id="IPR001314">
    <property type="entry name" value="Peptidase_S1A"/>
</dbReference>
<dbReference type="GO" id="GO:0006508">
    <property type="term" value="P:proteolysis"/>
    <property type="evidence" value="ECO:0007669"/>
    <property type="project" value="UniProtKB-KW"/>
</dbReference>
<organism evidence="15 16">
    <name type="scientific">Cimex lectularius</name>
    <name type="common">Bed bug</name>
    <name type="synonym">Acanthia lectularia</name>
    <dbReference type="NCBI Taxonomy" id="79782"/>
    <lineage>
        <taxon>Eukaryota</taxon>
        <taxon>Metazoa</taxon>
        <taxon>Ecdysozoa</taxon>
        <taxon>Arthropoda</taxon>
        <taxon>Hexapoda</taxon>
        <taxon>Insecta</taxon>
        <taxon>Pterygota</taxon>
        <taxon>Neoptera</taxon>
        <taxon>Paraneoptera</taxon>
        <taxon>Hemiptera</taxon>
        <taxon>Heteroptera</taxon>
        <taxon>Panheteroptera</taxon>
        <taxon>Cimicomorpha</taxon>
        <taxon>Cimicidae</taxon>
        <taxon>Cimex</taxon>
    </lineage>
</organism>
<name>A0A8I6SGR9_CIMLE</name>
<dbReference type="InterPro" id="IPR033116">
    <property type="entry name" value="TRYPSIN_SER"/>
</dbReference>
<dbReference type="GO" id="GO:0042381">
    <property type="term" value="P:hemolymph coagulation"/>
    <property type="evidence" value="ECO:0007669"/>
    <property type="project" value="UniProtKB-KW"/>
</dbReference>
<dbReference type="PROSITE" id="PS00134">
    <property type="entry name" value="TRYPSIN_HIS"/>
    <property type="match status" value="1"/>
</dbReference>
<evidence type="ECO:0000256" key="2">
    <source>
        <dbReference type="ARBA" id="ARBA00022525"/>
    </source>
</evidence>
<evidence type="ECO:0000256" key="7">
    <source>
        <dbReference type="ARBA" id="ARBA00022820"/>
    </source>
</evidence>
<feature type="signal peptide" evidence="13">
    <location>
        <begin position="1"/>
        <end position="23"/>
    </location>
</feature>
<dbReference type="GeneID" id="106672083"/>
<dbReference type="KEGG" id="clec:106672083"/>
<dbReference type="SMART" id="SM00209">
    <property type="entry name" value="TSP1"/>
    <property type="match status" value="2"/>
</dbReference>
<evidence type="ECO:0000256" key="3">
    <source>
        <dbReference type="ARBA" id="ARBA00022659"/>
    </source>
</evidence>
<dbReference type="PANTHER" id="PTHR24264">
    <property type="entry name" value="TRYPSIN-RELATED"/>
    <property type="match status" value="1"/>
</dbReference>
<dbReference type="PRINTS" id="PR00722">
    <property type="entry name" value="CHYMOTRYPSIN"/>
</dbReference>
<dbReference type="PANTHER" id="PTHR24264:SF65">
    <property type="entry name" value="SRCR DOMAIN-CONTAINING PROTEIN"/>
    <property type="match status" value="1"/>
</dbReference>